<reference evidence="2 3" key="1">
    <citation type="submission" date="2023-07" db="EMBL/GenBank/DDBJ databases">
        <title>Sequencing the genomes of 1000 actinobacteria strains.</title>
        <authorList>
            <person name="Klenk H.-P."/>
        </authorList>
    </citation>
    <scope>NUCLEOTIDE SEQUENCE [LARGE SCALE GENOMIC DNA]</scope>
    <source>
        <strain evidence="2 3">DSM 44711</strain>
    </source>
</reference>
<protein>
    <recommendedName>
        <fullName evidence="4">Lipoprotein</fullName>
    </recommendedName>
</protein>
<evidence type="ECO:0000313" key="3">
    <source>
        <dbReference type="Proteomes" id="UP001183629"/>
    </source>
</evidence>
<organism evidence="2 3">
    <name type="scientific">Catenuloplanes niger</name>
    <dbReference type="NCBI Taxonomy" id="587534"/>
    <lineage>
        <taxon>Bacteria</taxon>
        <taxon>Bacillati</taxon>
        <taxon>Actinomycetota</taxon>
        <taxon>Actinomycetes</taxon>
        <taxon>Micromonosporales</taxon>
        <taxon>Micromonosporaceae</taxon>
        <taxon>Catenuloplanes</taxon>
    </lineage>
</organism>
<comment type="caution">
    <text evidence="2">The sequence shown here is derived from an EMBL/GenBank/DDBJ whole genome shotgun (WGS) entry which is preliminary data.</text>
</comment>
<name>A0AAE4CVA5_9ACTN</name>
<dbReference type="AlphaFoldDB" id="A0AAE4CVA5"/>
<dbReference type="PROSITE" id="PS51257">
    <property type="entry name" value="PROKAR_LIPOPROTEIN"/>
    <property type="match status" value="1"/>
</dbReference>
<proteinExistence type="predicted"/>
<gene>
    <name evidence="2" type="ORF">J2S44_002869</name>
</gene>
<sequence length="149" mass="16658">MAKKLAMAWLLAALLTLAACSGGPDRAEYIRRAEQVCLKFSDLAAQIPRPSDVNDAAAQAEYLRRSAEVNQQQVDELRALERPADDQSTLTEIYDEVDRVIARELEAANLLDQGDERWRSKLLEMTTAARNSNARIDEYGMKRCGSEQA</sequence>
<dbReference type="RefSeq" id="WP_310413285.1">
    <property type="nucleotide sequence ID" value="NZ_JAVDYC010000001.1"/>
</dbReference>
<evidence type="ECO:0000313" key="2">
    <source>
        <dbReference type="EMBL" id="MDR7322619.1"/>
    </source>
</evidence>
<keyword evidence="1" id="KW-0732">Signal</keyword>
<dbReference type="EMBL" id="JAVDYC010000001">
    <property type="protein sequence ID" value="MDR7322619.1"/>
    <property type="molecule type" value="Genomic_DNA"/>
</dbReference>
<keyword evidence="3" id="KW-1185">Reference proteome</keyword>
<evidence type="ECO:0008006" key="4">
    <source>
        <dbReference type="Google" id="ProtNLM"/>
    </source>
</evidence>
<feature type="signal peptide" evidence="1">
    <location>
        <begin position="1"/>
        <end position="18"/>
    </location>
</feature>
<evidence type="ECO:0000256" key="1">
    <source>
        <dbReference type="SAM" id="SignalP"/>
    </source>
</evidence>
<dbReference type="Proteomes" id="UP001183629">
    <property type="component" value="Unassembled WGS sequence"/>
</dbReference>
<accession>A0AAE4CVA5</accession>
<feature type="chain" id="PRO_5042136033" description="Lipoprotein" evidence="1">
    <location>
        <begin position="19"/>
        <end position="149"/>
    </location>
</feature>